<sequence length="633" mass="66377">MSLVGLVLVCLAWGLAAGVLLAARGLARRWRQGRPVRVDWVAGLAAVPRRYLVDVHHVVERRPEAARMHVPTAGGLLAGSVALMLAVLPALRGSRVYWAVVAVLFAAALWGAILVRRRRRPVVPSFLSAGMFLWLPAALGAYAGGALLLALGMLAVPGGGASPLLLAPLLLAVGGAGGLLVQFARGPMRHAFAGTVWLAAHARPGRFGGGRDTALRPLDLDAPRLGALAPSDFAWTALASFDACIQCGRCEQACPAFAAGQRLNPKALIQDLVAATRGGSAAEPYSGSPAPNAPPVACRGSMDAPVIGVDAMIHPDTLWACTTCRACVEECPMMIEHVDAIVDLRRGQALMLGQVRPGAAQALRRMRDSAEPGGRPLAARADGLAALDVPVLPEGGETDILLWLGEGAFDLRYGRTLQALVRLMRLAGLRFAILGEAETDCGDLARRLGDEATFHLLAGEAIATLKARTFQRIVTADPHALHVLRNEYPALGGHWTVQHHTALLDELVTGGALRLAPRDLPPVAYHDPCYLGRYNGEIAAPRRLLDAACGTRVEMERHGMRSMCCGGGGGNPISDVDGAARIPDLRMAQADAAGAAIVAVGCPGCTAMLEGVPAPRPEVRDIAELVLDAVVTA</sequence>
<dbReference type="PANTHER" id="PTHR43255">
    <property type="entry name" value="IRON-SULFUR-BINDING OXIDOREDUCTASE FADF-RELATED-RELATED"/>
    <property type="match status" value="1"/>
</dbReference>
<dbReference type="InterPro" id="IPR017896">
    <property type="entry name" value="4Fe4S_Fe-S-bd"/>
</dbReference>
<dbReference type="PROSITE" id="PS51379">
    <property type="entry name" value="4FE4S_FER_2"/>
    <property type="match status" value="2"/>
</dbReference>
<dbReference type="PANTHER" id="PTHR43255:SF1">
    <property type="entry name" value="IRON-SULFUR-BINDING OXIDOREDUCTASE FADF-RELATED"/>
    <property type="match status" value="1"/>
</dbReference>
<dbReference type="InterPro" id="IPR009051">
    <property type="entry name" value="Helical_ferredxn"/>
</dbReference>
<feature type="domain" description="4Fe-4S ferredoxin-type" evidence="7">
    <location>
        <begin position="235"/>
        <end position="266"/>
    </location>
</feature>
<keyword evidence="3" id="KW-0560">Oxidoreductase</keyword>
<dbReference type="GO" id="GO:0005886">
    <property type="term" value="C:plasma membrane"/>
    <property type="evidence" value="ECO:0007669"/>
    <property type="project" value="TreeGrafter"/>
</dbReference>
<accession>A0A7W4PP39</accession>
<dbReference type="PROSITE" id="PS00198">
    <property type="entry name" value="4FE4S_FER_1"/>
    <property type="match status" value="2"/>
</dbReference>
<keyword evidence="1" id="KW-0004">4Fe-4S</keyword>
<dbReference type="Proteomes" id="UP000578030">
    <property type="component" value="Unassembled WGS sequence"/>
</dbReference>
<keyword evidence="6" id="KW-1133">Transmembrane helix</keyword>
<keyword evidence="4" id="KW-0408">Iron</keyword>
<evidence type="ECO:0000313" key="9">
    <source>
        <dbReference type="Proteomes" id="UP000578030"/>
    </source>
</evidence>
<comment type="caution">
    <text evidence="8">The sequence shown here is derived from an EMBL/GenBank/DDBJ whole genome shotgun (WGS) entry which is preliminary data.</text>
</comment>
<evidence type="ECO:0000256" key="6">
    <source>
        <dbReference type="SAM" id="Phobius"/>
    </source>
</evidence>
<feature type="transmembrane region" description="Helical" evidence="6">
    <location>
        <begin position="70"/>
        <end position="90"/>
    </location>
</feature>
<keyword evidence="6" id="KW-0472">Membrane</keyword>
<proteinExistence type="predicted"/>
<keyword evidence="5" id="KW-0411">Iron-sulfur</keyword>
<evidence type="ECO:0000259" key="7">
    <source>
        <dbReference type="PROSITE" id="PS51379"/>
    </source>
</evidence>
<dbReference type="InterPro" id="IPR051460">
    <property type="entry name" value="HdrC_iron-sulfur_subunit"/>
</dbReference>
<dbReference type="GO" id="GO:0046872">
    <property type="term" value="F:metal ion binding"/>
    <property type="evidence" value="ECO:0007669"/>
    <property type="project" value="UniProtKB-KW"/>
</dbReference>
<dbReference type="Gene3D" id="1.10.1060.10">
    <property type="entry name" value="Alpha-helical ferredoxin"/>
    <property type="match status" value="1"/>
</dbReference>
<protein>
    <submittedName>
        <fullName evidence="8">DUF3483 domain-containing protein</fullName>
    </submittedName>
</protein>
<reference evidence="8 9" key="1">
    <citation type="submission" date="2020-04" db="EMBL/GenBank/DDBJ databases">
        <title>Description of novel Gluconacetobacter.</title>
        <authorList>
            <person name="Sombolestani A."/>
        </authorList>
    </citation>
    <scope>NUCLEOTIDE SEQUENCE [LARGE SCALE GENOMIC DNA]</scope>
    <source>
        <strain evidence="8 9">LMG 27802</strain>
    </source>
</reference>
<keyword evidence="2" id="KW-0479">Metal-binding</keyword>
<organism evidence="8 9">
    <name type="scientific">Gluconacetobacter tumulisoli</name>
    <dbReference type="NCBI Taxonomy" id="1286189"/>
    <lineage>
        <taxon>Bacteria</taxon>
        <taxon>Pseudomonadati</taxon>
        <taxon>Pseudomonadota</taxon>
        <taxon>Alphaproteobacteria</taxon>
        <taxon>Acetobacterales</taxon>
        <taxon>Acetobacteraceae</taxon>
        <taxon>Gluconacetobacter</taxon>
    </lineage>
</organism>
<keyword evidence="9" id="KW-1185">Reference proteome</keyword>
<dbReference type="Pfam" id="PF13187">
    <property type="entry name" value="Fer4_9"/>
    <property type="match status" value="1"/>
</dbReference>
<gene>
    <name evidence="8" type="ORF">HLH28_07530</name>
</gene>
<name>A0A7W4PP39_9PROT</name>
<evidence type="ECO:0000256" key="1">
    <source>
        <dbReference type="ARBA" id="ARBA00022485"/>
    </source>
</evidence>
<evidence type="ECO:0000256" key="5">
    <source>
        <dbReference type="ARBA" id="ARBA00023014"/>
    </source>
</evidence>
<evidence type="ECO:0000256" key="3">
    <source>
        <dbReference type="ARBA" id="ARBA00023002"/>
    </source>
</evidence>
<dbReference type="SUPFAM" id="SSF46548">
    <property type="entry name" value="alpha-helical ferredoxin"/>
    <property type="match status" value="1"/>
</dbReference>
<dbReference type="GO" id="GO:0051539">
    <property type="term" value="F:4 iron, 4 sulfur cluster binding"/>
    <property type="evidence" value="ECO:0007669"/>
    <property type="project" value="UniProtKB-KW"/>
</dbReference>
<evidence type="ECO:0000313" key="8">
    <source>
        <dbReference type="EMBL" id="MBB2201431.1"/>
    </source>
</evidence>
<evidence type="ECO:0000256" key="4">
    <source>
        <dbReference type="ARBA" id="ARBA00023004"/>
    </source>
</evidence>
<dbReference type="GO" id="GO:0016491">
    <property type="term" value="F:oxidoreductase activity"/>
    <property type="evidence" value="ECO:0007669"/>
    <property type="project" value="UniProtKB-KW"/>
</dbReference>
<dbReference type="Pfam" id="PF11982">
    <property type="entry name" value="DUF3483"/>
    <property type="match status" value="1"/>
</dbReference>
<feature type="transmembrane region" description="Helical" evidence="6">
    <location>
        <begin position="6"/>
        <end position="27"/>
    </location>
</feature>
<dbReference type="InterPro" id="IPR017900">
    <property type="entry name" value="4Fe4S_Fe_S_CS"/>
</dbReference>
<dbReference type="AlphaFoldDB" id="A0A7W4PP39"/>
<feature type="transmembrane region" description="Helical" evidence="6">
    <location>
        <begin position="96"/>
        <end position="115"/>
    </location>
</feature>
<evidence type="ECO:0000256" key="2">
    <source>
        <dbReference type="ARBA" id="ARBA00022723"/>
    </source>
</evidence>
<keyword evidence="6" id="KW-0812">Transmembrane</keyword>
<dbReference type="Pfam" id="PF02754">
    <property type="entry name" value="CCG"/>
    <property type="match status" value="2"/>
</dbReference>
<feature type="transmembrane region" description="Helical" evidence="6">
    <location>
        <begin position="161"/>
        <end position="181"/>
    </location>
</feature>
<dbReference type="InterPro" id="IPR021872">
    <property type="entry name" value="Csal_0991-like_N"/>
</dbReference>
<feature type="transmembrane region" description="Helical" evidence="6">
    <location>
        <begin position="127"/>
        <end position="155"/>
    </location>
</feature>
<feature type="domain" description="4Fe-4S ferredoxin-type" evidence="7">
    <location>
        <begin position="309"/>
        <end position="340"/>
    </location>
</feature>
<dbReference type="EMBL" id="JABEQM010000005">
    <property type="protein sequence ID" value="MBB2201431.1"/>
    <property type="molecule type" value="Genomic_DNA"/>
</dbReference>
<dbReference type="InterPro" id="IPR004017">
    <property type="entry name" value="Cys_rich_dom"/>
</dbReference>